<dbReference type="EMBL" id="JAHLDV010000009">
    <property type="protein sequence ID" value="MBU3159441.1"/>
    <property type="molecule type" value="Genomic_DNA"/>
</dbReference>
<accession>A0ABS6BR98</accession>
<comment type="caution">
    <text evidence="3">The sequence shown here is derived from an EMBL/GenBank/DDBJ whole genome shotgun (WGS) entry which is preliminary data.</text>
</comment>
<keyword evidence="4" id="KW-1185">Reference proteome</keyword>
<evidence type="ECO:0000256" key="1">
    <source>
        <dbReference type="SAM" id="MobiDB-lite"/>
    </source>
</evidence>
<evidence type="ECO:0000313" key="4">
    <source>
        <dbReference type="Proteomes" id="UP000776252"/>
    </source>
</evidence>
<reference evidence="3 4" key="1">
    <citation type="submission" date="2021-06" db="EMBL/GenBank/DDBJ databases">
        <title>Clostridia strains as spoilage organisms.</title>
        <authorList>
            <person name="Wambui J."/>
            <person name="Stephan R."/>
            <person name="Stevens M.J.A."/>
        </authorList>
    </citation>
    <scope>NUCLEOTIDE SEQUENCE [LARGE SCALE GENOMIC DNA]</scope>
    <source>
        <strain evidence="3 4">DSM 14204</strain>
    </source>
</reference>
<protein>
    <recommendedName>
        <fullName evidence="5">Lipoprotein</fullName>
    </recommendedName>
</protein>
<organism evidence="3 4">
    <name type="scientific">Clostridium frigoris</name>
    <dbReference type="NCBI Taxonomy" id="205327"/>
    <lineage>
        <taxon>Bacteria</taxon>
        <taxon>Bacillati</taxon>
        <taxon>Bacillota</taxon>
        <taxon>Clostridia</taxon>
        <taxon>Eubacteriales</taxon>
        <taxon>Clostridiaceae</taxon>
        <taxon>Clostridium</taxon>
    </lineage>
</organism>
<keyword evidence="2" id="KW-1133">Transmembrane helix</keyword>
<evidence type="ECO:0000313" key="3">
    <source>
        <dbReference type="EMBL" id="MBU3159441.1"/>
    </source>
</evidence>
<sequence>MTKNKKIKKYNQKKKKILSPLLIILLGVFVVFLSIISSNSKVTVIKPNSTEGLNKNKNTQVKSGVLKVTQKDVDKVSNRYPKSTNNDVKKEDDKVSDSDKKQELEIIRGEVEKSKNVTKEKEENTKDVQVQAANKRIALIKVHGELKNAYLQVDSKNEKQMLDIMISTVGKLETNPSYDFKADKVKVKSIYSKLDADSKSDIKLAIFSNIDGDSITQLKKSFGL</sequence>
<feature type="compositionally biased region" description="Basic and acidic residues" evidence="1">
    <location>
        <begin position="87"/>
        <end position="102"/>
    </location>
</feature>
<feature type="region of interest" description="Disordered" evidence="1">
    <location>
        <begin position="75"/>
        <end position="102"/>
    </location>
</feature>
<proteinExistence type="predicted"/>
<keyword evidence="2" id="KW-0812">Transmembrane</keyword>
<dbReference type="RefSeq" id="WP_216146984.1">
    <property type="nucleotide sequence ID" value="NZ_JAHLDV010000009.1"/>
</dbReference>
<evidence type="ECO:0000256" key="2">
    <source>
        <dbReference type="SAM" id="Phobius"/>
    </source>
</evidence>
<evidence type="ECO:0008006" key="5">
    <source>
        <dbReference type="Google" id="ProtNLM"/>
    </source>
</evidence>
<keyword evidence="2" id="KW-0472">Membrane</keyword>
<gene>
    <name evidence="3" type="ORF">KPL37_06690</name>
</gene>
<dbReference type="Proteomes" id="UP000776252">
    <property type="component" value="Unassembled WGS sequence"/>
</dbReference>
<feature type="transmembrane region" description="Helical" evidence="2">
    <location>
        <begin position="21"/>
        <end position="38"/>
    </location>
</feature>
<name>A0ABS6BR98_9CLOT</name>